<dbReference type="Pfam" id="PF04073">
    <property type="entry name" value="tRNA_edit"/>
    <property type="match status" value="1"/>
</dbReference>
<sequence>MAIEQVKAYLKGYGLADRIREFEESSATVELAAHAVGVEPARIAKSLSFKKEDHALIIVVAGDARIDNRKYKDTFGMKAKMLTAEEVEAYTGHQIGGVCPFANPESAEVYLDDSMKRFETVYPAAGSANSAVKLSLEELMQCSRAKGWVDVCKDLA</sequence>
<dbReference type="InterPro" id="IPR007214">
    <property type="entry name" value="YbaK/aa-tRNA-synth-assoc-dom"/>
</dbReference>
<dbReference type="AlphaFoldDB" id="A0A9D1D354"/>
<comment type="caution">
    <text evidence="2">The sequence shown here is derived from an EMBL/GenBank/DDBJ whole genome shotgun (WGS) entry which is preliminary data.</text>
</comment>
<accession>A0A9D1D354</accession>
<dbReference type="PANTHER" id="PTHR30411">
    <property type="entry name" value="CYTOPLASMIC PROTEIN"/>
    <property type="match status" value="1"/>
</dbReference>
<reference evidence="2" key="1">
    <citation type="submission" date="2020-10" db="EMBL/GenBank/DDBJ databases">
        <authorList>
            <person name="Gilroy R."/>
        </authorList>
    </citation>
    <scope>NUCLEOTIDE SEQUENCE</scope>
    <source>
        <strain evidence="2">ChiSjej3B21-11622</strain>
    </source>
</reference>
<name>A0A9D1D354_9FIRM</name>
<dbReference type="CDD" id="cd04333">
    <property type="entry name" value="ProX_deacylase"/>
    <property type="match status" value="1"/>
</dbReference>
<dbReference type="Proteomes" id="UP000886886">
    <property type="component" value="Unassembled WGS sequence"/>
</dbReference>
<reference evidence="2" key="2">
    <citation type="journal article" date="2021" name="PeerJ">
        <title>Extensive microbial diversity within the chicken gut microbiome revealed by metagenomics and culture.</title>
        <authorList>
            <person name="Gilroy R."/>
            <person name="Ravi A."/>
            <person name="Getino M."/>
            <person name="Pursley I."/>
            <person name="Horton D.L."/>
            <person name="Alikhan N.F."/>
            <person name="Baker D."/>
            <person name="Gharbi K."/>
            <person name="Hall N."/>
            <person name="Watson M."/>
            <person name="Adriaenssens E.M."/>
            <person name="Foster-Nyarko E."/>
            <person name="Jarju S."/>
            <person name="Secka A."/>
            <person name="Antonio M."/>
            <person name="Oren A."/>
            <person name="Chaudhuri R.R."/>
            <person name="La Ragione R."/>
            <person name="Hildebrand F."/>
            <person name="Pallen M.J."/>
        </authorList>
    </citation>
    <scope>NUCLEOTIDE SEQUENCE</scope>
    <source>
        <strain evidence="2">ChiSjej3B21-11622</strain>
    </source>
</reference>
<organism evidence="2 3">
    <name type="scientific">Candidatus Limivivens merdigallinarum</name>
    <dbReference type="NCBI Taxonomy" id="2840859"/>
    <lineage>
        <taxon>Bacteria</taxon>
        <taxon>Bacillati</taxon>
        <taxon>Bacillota</taxon>
        <taxon>Clostridia</taxon>
        <taxon>Lachnospirales</taxon>
        <taxon>Lachnospiraceae</taxon>
        <taxon>Lachnospiraceae incertae sedis</taxon>
        <taxon>Candidatus Limivivens</taxon>
    </lineage>
</organism>
<gene>
    <name evidence="2" type="ORF">IAB26_13125</name>
</gene>
<dbReference type="InterPro" id="IPR036754">
    <property type="entry name" value="YbaK/aa-tRNA-synt-asso_dom_sf"/>
</dbReference>
<proteinExistence type="predicted"/>
<feature type="domain" description="YbaK/aminoacyl-tRNA synthetase-associated" evidence="1">
    <location>
        <begin position="24"/>
        <end position="141"/>
    </location>
</feature>
<dbReference type="SUPFAM" id="SSF55826">
    <property type="entry name" value="YbaK/ProRS associated domain"/>
    <property type="match status" value="1"/>
</dbReference>
<dbReference type="GO" id="GO:0002161">
    <property type="term" value="F:aminoacyl-tRNA deacylase activity"/>
    <property type="evidence" value="ECO:0007669"/>
    <property type="project" value="InterPro"/>
</dbReference>
<dbReference type="PANTHER" id="PTHR30411:SF1">
    <property type="entry name" value="CYTOPLASMIC PROTEIN"/>
    <property type="match status" value="1"/>
</dbReference>
<evidence type="ECO:0000259" key="1">
    <source>
        <dbReference type="Pfam" id="PF04073"/>
    </source>
</evidence>
<evidence type="ECO:0000313" key="3">
    <source>
        <dbReference type="Proteomes" id="UP000886886"/>
    </source>
</evidence>
<protein>
    <submittedName>
        <fullName evidence="2">YbaK/EbsC family protein</fullName>
    </submittedName>
</protein>
<evidence type="ECO:0000313" key="2">
    <source>
        <dbReference type="EMBL" id="HIQ97489.1"/>
    </source>
</evidence>
<dbReference type="EMBL" id="DVFT01000196">
    <property type="protein sequence ID" value="HIQ97489.1"/>
    <property type="molecule type" value="Genomic_DNA"/>
</dbReference>
<dbReference type="Gene3D" id="3.90.960.10">
    <property type="entry name" value="YbaK/aminoacyl-tRNA synthetase-associated domain"/>
    <property type="match status" value="1"/>
</dbReference>